<dbReference type="Proteomes" id="UP000076512">
    <property type="component" value="Unassembled WGS sequence"/>
</dbReference>
<dbReference type="EMBL" id="LWGR01000021">
    <property type="protein sequence ID" value="KZM68337.1"/>
    <property type="molecule type" value="Genomic_DNA"/>
</dbReference>
<reference evidence="1 2" key="1">
    <citation type="submission" date="2016-04" db="EMBL/GenBank/DDBJ databases">
        <authorList>
            <person name="Evans L.H."/>
            <person name="Alamgir A."/>
            <person name="Owens N."/>
            <person name="Weber N.D."/>
            <person name="Virtaneva K."/>
            <person name="Barbian K."/>
            <person name="Babar A."/>
            <person name="Rosenke K."/>
        </authorList>
    </citation>
    <scope>NUCLEOTIDE SEQUENCE [LARGE SCALE GENOMIC DNA]</scope>
    <source>
        <strain evidence="1 2">IFM 0406</strain>
    </source>
</reference>
<dbReference type="RefSeq" id="WP_067579848.1">
    <property type="nucleotide sequence ID" value="NZ_JABMCZ010000002.1"/>
</dbReference>
<evidence type="ECO:0000313" key="1">
    <source>
        <dbReference type="EMBL" id="KZM68337.1"/>
    </source>
</evidence>
<dbReference type="AlphaFoldDB" id="A0A164HAB3"/>
<protein>
    <submittedName>
        <fullName evidence="1">Uncharacterized protein</fullName>
    </submittedName>
</protein>
<gene>
    <name evidence="1" type="ORF">AWN90_10645</name>
</gene>
<dbReference type="STRING" id="455432.AWN90_10645"/>
<name>A0A164HAB3_9NOCA</name>
<accession>A0A164HAB3</accession>
<sequence>MTTITLAPLDSDELYVAVLTEISADGRRREIDHEDFDADLDAATAWAETQIRDYTAEHGSGGNYRIDLARVDWADWDGDTWSIDEDTTCARAELDPATDTITWQTTGPFDFTEYRR</sequence>
<keyword evidence="2" id="KW-1185">Reference proteome</keyword>
<comment type="caution">
    <text evidence="1">The sequence shown here is derived from an EMBL/GenBank/DDBJ whole genome shotgun (WGS) entry which is preliminary data.</text>
</comment>
<organism evidence="1 2">
    <name type="scientific">Nocardia terpenica</name>
    <dbReference type="NCBI Taxonomy" id="455432"/>
    <lineage>
        <taxon>Bacteria</taxon>
        <taxon>Bacillati</taxon>
        <taxon>Actinomycetota</taxon>
        <taxon>Actinomycetes</taxon>
        <taxon>Mycobacteriales</taxon>
        <taxon>Nocardiaceae</taxon>
        <taxon>Nocardia</taxon>
    </lineage>
</organism>
<proteinExistence type="predicted"/>
<evidence type="ECO:0000313" key="2">
    <source>
        <dbReference type="Proteomes" id="UP000076512"/>
    </source>
</evidence>